<comment type="caution">
    <text evidence="2">The sequence shown here is derived from an EMBL/GenBank/DDBJ whole genome shotgun (WGS) entry which is preliminary data.</text>
</comment>
<gene>
    <name evidence="2" type="ORF">JL107_18825</name>
</gene>
<dbReference type="InterPro" id="IPR029044">
    <property type="entry name" value="Nucleotide-diphossugar_trans"/>
</dbReference>
<evidence type="ECO:0000313" key="2">
    <source>
        <dbReference type="EMBL" id="MBM9478510.1"/>
    </source>
</evidence>
<organism evidence="2 3">
    <name type="scientific">Nakamurella flavida</name>
    <dbReference type="NCBI Taxonomy" id="363630"/>
    <lineage>
        <taxon>Bacteria</taxon>
        <taxon>Bacillati</taxon>
        <taxon>Actinomycetota</taxon>
        <taxon>Actinomycetes</taxon>
        <taxon>Nakamurellales</taxon>
        <taxon>Nakamurellaceae</taxon>
        <taxon>Nakamurella</taxon>
    </lineage>
</organism>
<name>A0A938YTC7_9ACTN</name>
<sequence length="524" mass="58255">MTRPPRRPLFSVVTPVYNPPVDVLAEMIASVREQEFADWELILVDDNSPNPQVRIVLRNAARRDRRITVIERPENGRIVVTSNDGLAAATGEFVVLVDHDDLLTPDALQVMADAIAADPTADYLYSDEDKLDAEGEFYDEFRKPDWSPERLRAHMYTGHLSVLRASLVEQVGGFRAGYDGSQDHDLVLRVTELARSVVHVPEILYHWRVIPGSAAGDVDAKPYAWEAGRRAVADHLDRVGIAGTAEFGSHPGYYRVVRTHDPSTTVSVVIPTRGSDGLVWGRRRVYVLDAVRSVVESGGVDRVEIVVVHDLPTPQSVLDELAEIAGDRLVLVPFSGPFNFSAKCNLGFLASTGDVVVMLNDDVEAISANWLADLVAPLAEPGVGLTGAHLLFTDSTVQHAGLIALKDHYEHVFMGGPDDYLGYFGALLVNRECSGLTAACVALRREVYEEVGGFCEELPGSFNDVDFSFKIRSRGYRLVWLSEVRLFHFESRTRDKTVQPWEHEFVIHRWETPDVDPYLPAFTR</sequence>
<keyword evidence="3" id="KW-1185">Reference proteome</keyword>
<protein>
    <submittedName>
        <fullName evidence="2">Glycosyltransferase</fullName>
    </submittedName>
</protein>
<proteinExistence type="predicted"/>
<accession>A0A938YTC7</accession>
<dbReference type="InterPro" id="IPR001173">
    <property type="entry name" value="Glyco_trans_2-like"/>
</dbReference>
<dbReference type="Gene3D" id="3.90.550.10">
    <property type="entry name" value="Spore Coat Polysaccharide Biosynthesis Protein SpsA, Chain A"/>
    <property type="match status" value="2"/>
</dbReference>
<dbReference type="SUPFAM" id="SSF53448">
    <property type="entry name" value="Nucleotide-diphospho-sugar transferases"/>
    <property type="match status" value="2"/>
</dbReference>
<dbReference type="RefSeq" id="WP_205258534.1">
    <property type="nucleotide sequence ID" value="NZ_BAAAPV010000007.1"/>
</dbReference>
<evidence type="ECO:0000259" key="1">
    <source>
        <dbReference type="Pfam" id="PF00535"/>
    </source>
</evidence>
<dbReference type="Pfam" id="PF00535">
    <property type="entry name" value="Glycos_transf_2"/>
    <property type="match status" value="2"/>
</dbReference>
<feature type="domain" description="Glycosyltransferase 2-like" evidence="1">
    <location>
        <begin position="11"/>
        <end position="170"/>
    </location>
</feature>
<evidence type="ECO:0000313" key="3">
    <source>
        <dbReference type="Proteomes" id="UP000663801"/>
    </source>
</evidence>
<dbReference type="PANTHER" id="PTHR43179:SF7">
    <property type="entry name" value="RHAMNOSYLTRANSFERASE WBBL"/>
    <property type="match status" value="1"/>
</dbReference>
<dbReference type="CDD" id="cd04184">
    <property type="entry name" value="GT2_RfbC_Mx_like"/>
    <property type="match status" value="1"/>
</dbReference>
<dbReference type="PANTHER" id="PTHR43179">
    <property type="entry name" value="RHAMNOSYLTRANSFERASE WBBL"/>
    <property type="match status" value="1"/>
</dbReference>
<dbReference type="EMBL" id="JAERWL010000018">
    <property type="protein sequence ID" value="MBM9478510.1"/>
    <property type="molecule type" value="Genomic_DNA"/>
</dbReference>
<dbReference type="Proteomes" id="UP000663801">
    <property type="component" value="Unassembled WGS sequence"/>
</dbReference>
<dbReference type="AlphaFoldDB" id="A0A938YTC7"/>
<reference evidence="2" key="1">
    <citation type="submission" date="2021-01" db="EMBL/GenBank/DDBJ databases">
        <title>KCTC 19127 draft genome.</title>
        <authorList>
            <person name="An D."/>
        </authorList>
    </citation>
    <scope>NUCLEOTIDE SEQUENCE</scope>
    <source>
        <strain evidence="2">KCTC 19127</strain>
    </source>
</reference>
<feature type="domain" description="Glycosyltransferase 2-like" evidence="1">
    <location>
        <begin position="267"/>
        <end position="451"/>
    </location>
</feature>